<evidence type="ECO:0000313" key="3">
    <source>
        <dbReference type="EMBL" id="CAG7597500.1"/>
    </source>
</evidence>
<sequence length="159" mass="17013">MKLRTLTQRSTTASLGIAAAVATTILVAPQAQAAPTYWQFKSAATGTCLSAGTTGVTFASTCTGATNQQWDFVTNDPSGYNELKNRLTGQCLDTYNGSSVNGTTMDPCTWKGGQRWHFDYTTGSFTSALTWGGVNLKLRAEGTRIFAGQEPAAWDGWHN</sequence>
<feature type="signal peptide" evidence="1">
    <location>
        <begin position="1"/>
        <end position="33"/>
    </location>
</feature>
<comment type="caution">
    <text evidence="3">The sequence shown here is derived from an EMBL/GenBank/DDBJ whole genome shotgun (WGS) entry which is preliminary data.</text>
</comment>
<accession>A0A9W4E286</accession>
<dbReference type="CDD" id="cd23415">
    <property type="entry name" value="beta-trefoil_Ricin_AH"/>
    <property type="match status" value="1"/>
</dbReference>
<organism evidence="3 4">
    <name type="scientific">Actinacidiphila bryophytorum</name>
    <dbReference type="NCBI Taxonomy" id="1436133"/>
    <lineage>
        <taxon>Bacteria</taxon>
        <taxon>Bacillati</taxon>
        <taxon>Actinomycetota</taxon>
        <taxon>Actinomycetes</taxon>
        <taxon>Kitasatosporales</taxon>
        <taxon>Streptomycetaceae</taxon>
        <taxon>Actinacidiphila</taxon>
    </lineage>
</organism>
<dbReference type="Proteomes" id="UP001153328">
    <property type="component" value="Unassembled WGS sequence"/>
</dbReference>
<protein>
    <submittedName>
        <fullName evidence="3">Cytolethal distending toxin A/C domain-containing protein</fullName>
    </submittedName>
</protein>
<dbReference type="RefSeq" id="WP_205046961.1">
    <property type="nucleotide sequence ID" value="NZ_CAJVAX010000001.1"/>
</dbReference>
<feature type="chain" id="PRO_5040738315" evidence="1">
    <location>
        <begin position="34"/>
        <end position="159"/>
    </location>
</feature>
<dbReference type="PROSITE" id="PS50231">
    <property type="entry name" value="RICIN_B_LECTIN"/>
    <property type="match status" value="1"/>
</dbReference>
<dbReference type="AlphaFoldDB" id="A0A9W4E286"/>
<evidence type="ECO:0000259" key="2">
    <source>
        <dbReference type="Pfam" id="PF14200"/>
    </source>
</evidence>
<dbReference type="EMBL" id="CAJVAX010000001">
    <property type="protein sequence ID" value="CAG7597500.1"/>
    <property type="molecule type" value="Genomic_DNA"/>
</dbReference>
<gene>
    <name evidence="3" type="ORF">SBRY_10086</name>
</gene>
<reference evidence="3" key="1">
    <citation type="submission" date="2021-06" db="EMBL/GenBank/DDBJ databases">
        <authorList>
            <person name="Arsene-Ploetze F."/>
        </authorList>
    </citation>
    <scope>NUCLEOTIDE SEQUENCE</scope>
    <source>
        <strain evidence="3">SBRY1</strain>
    </source>
</reference>
<dbReference type="InterPro" id="IPR000772">
    <property type="entry name" value="Ricin_B_lectin"/>
</dbReference>
<evidence type="ECO:0000256" key="1">
    <source>
        <dbReference type="SAM" id="SignalP"/>
    </source>
</evidence>
<dbReference type="Gene3D" id="2.80.10.50">
    <property type="match status" value="1"/>
</dbReference>
<evidence type="ECO:0000313" key="4">
    <source>
        <dbReference type="Proteomes" id="UP001153328"/>
    </source>
</evidence>
<name>A0A9W4E286_9ACTN</name>
<dbReference type="SUPFAM" id="SSF50370">
    <property type="entry name" value="Ricin B-like lectins"/>
    <property type="match status" value="1"/>
</dbReference>
<keyword evidence="1" id="KW-0732">Signal</keyword>
<proteinExistence type="predicted"/>
<dbReference type="Pfam" id="PF14200">
    <property type="entry name" value="RicinB_lectin_2"/>
    <property type="match status" value="1"/>
</dbReference>
<feature type="domain" description="Ricin B lectin" evidence="2">
    <location>
        <begin position="34"/>
        <end position="105"/>
    </location>
</feature>
<dbReference type="InterPro" id="IPR035992">
    <property type="entry name" value="Ricin_B-like_lectins"/>
</dbReference>
<keyword evidence="4" id="KW-1185">Reference proteome</keyword>